<name>D3F2X4_CONWI</name>
<reference evidence="2 3" key="1">
    <citation type="journal article" date="2010" name="Stand. Genomic Sci.">
        <title>Complete genome sequence of Conexibacter woesei type strain (ID131577).</title>
        <authorList>
            <person name="Pukall R."/>
            <person name="Lapidus A."/>
            <person name="Glavina Del Rio T."/>
            <person name="Copeland A."/>
            <person name="Tice H."/>
            <person name="Cheng J.-F."/>
            <person name="Lucas S."/>
            <person name="Chen F."/>
            <person name="Nolan M."/>
            <person name="Bruce D."/>
            <person name="Goodwin L."/>
            <person name="Pitluck S."/>
            <person name="Mavromatis K."/>
            <person name="Ivanova N."/>
            <person name="Ovchinnikova G."/>
            <person name="Pati A."/>
            <person name="Chen A."/>
            <person name="Palaniappan K."/>
            <person name="Land M."/>
            <person name="Hauser L."/>
            <person name="Chang Y.-J."/>
            <person name="Jeffries C.D."/>
            <person name="Chain P."/>
            <person name="Meincke L."/>
            <person name="Sims D."/>
            <person name="Brettin T."/>
            <person name="Detter J.C."/>
            <person name="Rohde M."/>
            <person name="Goeker M."/>
            <person name="Bristow J."/>
            <person name="Eisen J.A."/>
            <person name="Markowitz V."/>
            <person name="Kyrpides N.C."/>
            <person name="Klenk H.-P."/>
            <person name="Hugenholtz P."/>
        </authorList>
    </citation>
    <scope>NUCLEOTIDE SEQUENCE [LARGE SCALE GENOMIC DNA]</scope>
    <source>
        <strain evidence="3">DSM 14684 / CIP 108061 / JCM 11494 / NBRC 100937 / ID131577</strain>
    </source>
</reference>
<dbReference type="eggNOG" id="ENOG5031PAS">
    <property type="taxonomic scope" value="Bacteria"/>
</dbReference>
<evidence type="ECO:0000313" key="2">
    <source>
        <dbReference type="EMBL" id="ADB54255.1"/>
    </source>
</evidence>
<keyword evidence="3" id="KW-1185">Reference proteome</keyword>
<dbReference type="Gene3D" id="3.20.20.80">
    <property type="entry name" value="Glycosidases"/>
    <property type="match status" value="1"/>
</dbReference>
<dbReference type="InterPro" id="IPR006311">
    <property type="entry name" value="TAT_signal"/>
</dbReference>
<dbReference type="InterPro" id="IPR017853">
    <property type="entry name" value="GH"/>
</dbReference>
<evidence type="ECO:0000313" key="3">
    <source>
        <dbReference type="Proteomes" id="UP000008229"/>
    </source>
</evidence>
<dbReference type="Proteomes" id="UP000008229">
    <property type="component" value="Chromosome"/>
</dbReference>
<accession>D3F2X4</accession>
<dbReference type="RefSeq" id="WP_012937306.1">
    <property type="nucleotide sequence ID" value="NC_013739.1"/>
</dbReference>
<organism evidence="2 3">
    <name type="scientific">Conexibacter woesei (strain DSM 14684 / CCUG 47730 / CIP 108061 / JCM 11494 / NBRC 100937 / ID131577)</name>
    <dbReference type="NCBI Taxonomy" id="469383"/>
    <lineage>
        <taxon>Bacteria</taxon>
        <taxon>Bacillati</taxon>
        <taxon>Actinomycetota</taxon>
        <taxon>Thermoleophilia</taxon>
        <taxon>Solirubrobacterales</taxon>
        <taxon>Conexibacteraceae</taxon>
        <taxon>Conexibacter</taxon>
    </lineage>
</organism>
<dbReference type="HOGENOM" id="CLU_607951_0_0_11"/>
<dbReference type="PROSITE" id="PS51318">
    <property type="entry name" value="TAT"/>
    <property type="match status" value="1"/>
</dbReference>
<gene>
    <name evidence="2" type="ordered locus">Cwoe_5855</name>
</gene>
<proteinExistence type="predicted"/>
<feature type="chain" id="PRO_5003043461" evidence="1">
    <location>
        <begin position="31"/>
        <end position="450"/>
    </location>
</feature>
<dbReference type="SUPFAM" id="SSF51445">
    <property type="entry name" value="(Trans)glycosidases"/>
    <property type="match status" value="1"/>
</dbReference>
<sequence precursor="true">MSSSLTRRELLRRGAGAAGAALLLPAAAGAQSPVPPPPDPARMLKAVSLIGLANPYDDGYGVRPYLLGGAHPTDVVTMWINWAELQPVRPEPFTLAQSFRDLGDPAGPGAAALAALDARIALANADGRRVALCAYQSFPSWSHAASALPGQGRLPDDARLPDDLGEDGPWAWFVAWTCARYADAGGVKTPGPGRDGSPVGNPAAARVDWLQPMNEPNLAWWPQVSTTLPDGEIASAVARMMRTAATVAARYRNGDALPRGPELLMPNTADVVQDGSDRGTPWRTFTTDVLRHLSGWVPETPVGWSQHNYYDVKYGPQTEGPARGRWRAEETVALLRAAGWPDPAVWLTEGGYQFDVRRASARPNHYVVDPTETADPQYPDAYAEQAAKLERNWRAMAALPVRMWTQYLVNDFDVHFQSSLRGPLRTAPDGTAAPQEPPYPAYALWPTLTA</sequence>
<evidence type="ECO:0000256" key="1">
    <source>
        <dbReference type="SAM" id="SignalP"/>
    </source>
</evidence>
<keyword evidence="1" id="KW-0732">Signal</keyword>
<reference evidence="3" key="2">
    <citation type="submission" date="2010-01" db="EMBL/GenBank/DDBJ databases">
        <title>The complete genome of Conexibacter woesei DSM 14684.</title>
        <authorList>
            <consortium name="US DOE Joint Genome Institute (JGI-PGF)"/>
            <person name="Lucas S."/>
            <person name="Copeland A."/>
            <person name="Lapidus A."/>
            <person name="Glavina del Rio T."/>
            <person name="Dalin E."/>
            <person name="Tice H."/>
            <person name="Bruce D."/>
            <person name="Goodwin L."/>
            <person name="Pitluck S."/>
            <person name="Kyrpides N."/>
            <person name="Mavromatis K."/>
            <person name="Ivanova N."/>
            <person name="Mikhailova N."/>
            <person name="Chertkov O."/>
            <person name="Brettin T."/>
            <person name="Detter J.C."/>
            <person name="Han C."/>
            <person name="Larimer F."/>
            <person name="Land M."/>
            <person name="Hauser L."/>
            <person name="Markowitz V."/>
            <person name="Cheng J.-F."/>
            <person name="Hugenholtz P."/>
            <person name="Woyke T."/>
            <person name="Wu D."/>
            <person name="Pukall R."/>
            <person name="Steenblock K."/>
            <person name="Schneider S."/>
            <person name="Klenk H.-P."/>
            <person name="Eisen J.A."/>
        </authorList>
    </citation>
    <scope>NUCLEOTIDE SEQUENCE [LARGE SCALE GENOMIC DNA]</scope>
    <source>
        <strain evidence="3">DSM 14684 / CIP 108061 / JCM 11494 / NBRC 100937 / ID131577</strain>
    </source>
</reference>
<dbReference type="KEGG" id="cwo:Cwoe_5855"/>
<dbReference type="EMBL" id="CP001854">
    <property type="protein sequence ID" value="ADB54255.1"/>
    <property type="molecule type" value="Genomic_DNA"/>
</dbReference>
<feature type="signal peptide" evidence="1">
    <location>
        <begin position="1"/>
        <end position="30"/>
    </location>
</feature>
<protein>
    <submittedName>
        <fullName evidence="2">Uncharacterized protein</fullName>
    </submittedName>
</protein>
<dbReference type="STRING" id="469383.Cwoe_5855"/>
<dbReference type="AlphaFoldDB" id="D3F2X4"/>